<organism evidence="1">
    <name type="scientific">Burkholderia sp. M701</name>
    <dbReference type="NCBI Taxonomy" id="326454"/>
    <lineage>
        <taxon>Bacteria</taxon>
        <taxon>Pseudomonadati</taxon>
        <taxon>Pseudomonadota</taxon>
        <taxon>Betaproteobacteria</taxon>
        <taxon>Burkholderiales</taxon>
        <taxon>Burkholderiaceae</taxon>
        <taxon>Burkholderia</taxon>
    </lineage>
</organism>
<proteinExistence type="predicted"/>
<geneLocation type="plasmid" evidence="1">
    <name>pM7012</name>
</geneLocation>
<reference evidence="1" key="1">
    <citation type="journal article" date="2014" name="Microbiology">
        <title>A 2,4-dichlorophenoxyacetic acid degradation plasmid pM7012 discloses distribution of an unclassified megaplasmid group across bacterial species.</title>
        <authorList>
            <person name="Sakai Y."/>
            <person name="Ogawa N."/>
            <person name="Shimomura Y."/>
            <person name="Fujii T."/>
        </authorList>
    </citation>
    <scope>NUCLEOTIDE SEQUENCE</scope>
    <source>
        <strain evidence="1">M701</strain>
    </source>
</reference>
<dbReference type="RefSeq" id="WP_023842480.1">
    <property type="nucleotide sequence ID" value="NC_022995.1"/>
</dbReference>
<reference evidence="1" key="2">
    <citation type="submission" date="2024-06" db="EMBL/GenBank/DDBJ databases">
        <authorList>
            <person name="Sakai Y."/>
            <person name="Fujii T."/>
        </authorList>
    </citation>
    <scope>NUCLEOTIDE SEQUENCE</scope>
    <source>
        <strain evidence="1">M701</strain>
        <plasmid evidence="1">pM7012</plasmid>
    </source>
</reference>
<dbReference type="AlphaFoldDB" id="V5YNG9"/>
<accession>V5YNG9</accession>
<dbReference type="EMBL" id="AB853026">
    <property type="protein sequence ID" value="BAO18937.1"/>
    <property type="molecule type" value="Genomic_DNA"/>
</dbReference>
<keyword evidence="1" id="KW-0614">Plasmid</keyword>
<sequence>MPWKNPNEITNPLFRRWLEGTTCGRSSRRKILLESDNYIVLKHGSHADYVDRMTGSKACRAYAALYRKADIAERDGKYNQSLQIGDGKLACWEGRTNLSHILDECQAMGISFQTPQRETAKTGLSPAQSAALQQCVDRERGVIETWRIELVTLNALIRRGYLEIPYVNLARGATQFAYITDSGRAAFAKVQSEGAV</sequence>
<name>V5YNG9_9BURK</name>
<evidence type="ECO:0000313" key="1">
    <source>
        <dbReference type="EMBL" id="BAO18937.1"/>
    </source>
</evidence>
<protein>
    <submittedName>
        <fullName evidence="1">Uncharacterized protein</fullName>
    </submittedName>
</protein>